<feature type="chain" id="PRO_5037744245" evidence="1">
    <location>
        <begin position="27"/>
        <end position="330"/>
    </location>
</feature>
<accession>A0A964BN81</accession>
<evidence type="ECO:0000256" key="1">
    <source>
        <dbReference type="SAM" id="SignalP"/>
    </source>
</evidence>
<evidence type="ECO:0000313" key="2">
    <source>
        <dbReference type="EMBL" id="MCC0176184.1"/>
    </source>
</evidence>
<evidence type="ECO:0000313" key="3">
    <source>
        <dbReference type="Proteomes" id="UP000729733"/>
    </source>
</evidence>
<feature type="signal peptide" evidence="1">
    <location>
        <begin position="1"/>
        <end position="26"/>
    </location>
</feature>
<dbReference type="AlphaFoldDB" id="A0A964BN81"/>
<sequence>MNNKFFKTLVSSALIAGLGSTIYAQKALSNESNPKKITVTIEAPEVQTPQLENANEYFVVDFNHQNGTNPFNITNNNTSYSYSNYLEIKDADQWGGANSSKFITQQVLESIRNYKLNVSEDQKYFGFWWSAGDSYNQITFKNDGEEVASFKTSDLVNFINDSGTVNSEVYHGNPAYNGQDTGHLNEPFAFVNVFFGEDTAYDEIVFATLTEGGSAFESDNHTFSAIEQKIRGEIIPNNAPVANSDSVTTSILSSINIDVLANDTDADGDELTLIDVSAAFSGGQAVIEDNKIVYTAGSVPGGFSLTYTVQDGKSATSQGTVDITVIASPD</sequence>
<dbReference type="EMBL" id="JADWDC010000007">
    <property type="protein sequence ID" value="MCC0176184.1"/>
    <property type="molecule type" value="Genomic_DNA"/>
</dbReference>
<gene>
    <name evidence="2" type="ORF">I4641_04235</name>
</gene>
<protein>
    <submittedName>
        <fullName evidence="2">Cadherin-like domain-containing protein</fullName>
    </submittedName>
</protein>
<reference evidence="2" key="1">
    <citation type="journal article" date="2021" name="Antonie Van Leeuwenhoek">
        <title>Draft genome and description of Waterburya agarophytonicola gen. nov. sp. nov. (Pleurocapsales, Cyanobacteria): a seaweed symbiont.</title>
        <authorList>
            <person name="Bonthond G."/>
            <person name="Shalygin S."/>
            <person name="Bayer T."/>
            <person name="Weinberger F."/>
        </authorList>
    </citation>
    <scope>NUCLEOTIDE SEQUENCE</scope>
    <source>
        <strain evidence="2">KI4</strain>
    </source>
</reference>
<proteinExistence type="predicted"/>
<keyword evidence="1" id="KW-0732">Signal</keyword>
<dbReference type="RefSeq" id="WP_229639222.1">
    <property type="nucleotide sequence ID" value="NZ_JADWDC010000007.1"/>
</dbReference>
<dbReference type="Pfam" id="PF17963">
    <property type="entry name" value="Big_9"/>
    <property type="match status" value="1"/>
</dbReference>
<organism evidence="2 3">
    <name type="scientific">Waterburya agarophytonicola KI4</name>
    <dbReference type="NCBI Taxonomy" id="2874699"/>
    <lineage>
        <taxon>Bacteria</taxon>
        <taxon>Bacillati</taxon>
        <taxon>Cyanobacteriota</taxon>
        <taxon>Cyanophyceae</taxon>
        <taxon>Pleurocapsales</taxon>
        <taxon>Hyellaceae</taxon>
        <taxon>Waterburya</taxon>
        <taxon>Waterburya agarophytonicola</taxon>
    </lineage>
</organism>
<name>A0A964BN81_9CYAN</name>
<comment type="caution">
    <text evidence="2">The sequence shown here is derived from an EMBL/GenBank/DDBJ whole genome shotgun (WGS) entry which is preliminary data.</text>
</comment>
<dbReference type="Proteomes" id="UP000729733">
    <property type="component" value="Unassembled WGS sequence"/>
</dbReference>
<dbReference type="Gene3D" id="2.60.40.2810">
    <property type="match status" value="1"/>
</dbReference>
<keyword evidence="3" id="KW-1185">Reference proteome</keyword>